<keyword evidence="3" id="KW-1185">Reference proteome</keyword>
<gene>
    <name evidence="1" type="ORF">C1SCF055_LOCUS17626</name>
</gene>
<sequence length="56" mass="6683">MKERQWSRKEACQYIDEGGLDMEQMQAEMNSPMDDAFEKLKQQGPPQWFVEAMTWP</sequence>
<organism evidence="1">
    <name type="scientific">Cladocopium goreaui</name>
    <dbReference type="NCBI Taxonomy" id="2562237"/>
    <lineage>
        <taxon>Eukaryota</taxon>
        <taxon>Sar</taxon>
        <taxon>Alveolata</taxon>
        <taxon>Dinophyceae</taxon>
        <taxon>Suessiales</taxon>
        <taxon>Symbiodiniaceae</taxon>
        <taxon>Cladocopium</taxon>
    </lineage>
</organism>
<reference evidence="2" key="2">
    <citation type="submission" date="2024-04" db="EMBL/GenBank/DDBJ databases">
        <authorList>
            <person name="Chen Y."/>
            <person name="Shah S."/>
            <person name="Dougan E. K."/>
            <person name="Thang M."/>
            <person name="Chan C."/>
        </authorList>
    </citation>
    <scope>NUCLEOTIDE SEQUENCE [LARGE SCALE GENOMIC DNA]</scope>
</reference>
<accession>A0A9P1CFF0</accession>
<dbReference type="Proteomes" id="UP001152797">
    <property type="component" value="Unassembled WGS sequence"/>
</dbReference>
<dbReference type="OrthoDB" id="440307at2759"/>
<comment type="caution">
    <text evidence="1">The sequence shown here is derived from an EMBL/GenBank/DDBJ whole genome shotgun (WGS) entry which is preliminary data.</text>
</comment>
<dbReference type="AlphaFoldDB" id="A0A9P1CFF0"/>
<evidence type="ECO:0000313" key="2">
    <source>
        <dbReference type="EMBL" id="CAL1144029.1"/>
    </source>
</evidence>
<name>A0A9P1CFF0_9DINO</name>
<dbReference type="EMBL" id="CAMXCT020001500">
    <property type="protein sequence ID" value="CAL1144029.1"/>
    <property type="molecule type" value="Genomic_DNA"/>
</dbReference>
<reference evidence="1" key="1">
    <citation type="submission" date="2022-10" db="EMBL/GenBank/DDBJ databases">
        <authorList>
            <person name="Chen Y."/>
            <person name="Dougan E. K."/>
            <person name="Chan C."/>
            <person name="Rhodes N."/>
            <person name="Thang M."/>
        </authorList>
    </citation>
    <scope>NUCLEOTIDE SEQUENCE</scope>
</reference>
<dbReference type="EMBL" id="CAMXCT030001500">
    <property type="protein sequence ID" value="CAL4777966.1"/>
    <property type="molecule type" value="Genomic_DNA"/>
</dbReference>
<evidence type="ECO:0000313" key="3">
    <source>
        <dbReference type="Proteomes" id="UP001152797"/>
    </source>
</evidence>
<protein>
    <submittedName>
        <fullName evidence="1">Uncharacterized protein</fullName>
    </submittedName>
</protein>
<evidence type="ECO:0000313" key="1">
    <source>
        <dbReference type="EMBL" id="CAI3990654.1"/>
    </source>
</evidence>
<dbReference type="EMBL" id="CAMXCT010001500">
    <property type="protein sequence ID" value="CAI3990654.1"/>
    <property type="molecule type" value="Genomic_DNA"/>
</dbReference>
<proteinExistence type="predicted"/>